<dbReference type="GeneID" id="108623149"/>
<dbReference type="KEGG" id="ccal:108623149"/>
<evidence type="ECO:0000256" key="2">
    <source>
        <dbReference type="ARBA" id="ARBA00004584"/>
    </source>
</evidence>
<dbReference type="AlphaFoldDB" id="A0AAJ7N4U8"/>
<dbReference type="Proteomes" id="UP000694925">
    <property type="component" value="Unplaced"/>
</dbReference>
<dbReference type="PANTHER" id="PTHR48208">
    <property type="entry name" value="CENTROMERE PROTEIN I"/>
    <property type="match status" value="1"/>
</dbReference>
<reference evidence="8" key="1">
    <citation type="submission" date="2025-08" db="UniProtKB">
        <authorList>
            <consortium name="RefSeq"/>
        </authorList>
    </citation>
    <scope>IDENTIFICATION</scope>
    <source>
        <tissue evidence="8">Whole body</tissue>
    </source>
</reference>
<evidence type="ECO:0000256" key="4">
    <source>
        <dbReference type="ARBA" id="ARBA00022454"/>
    </source>
</evidence>
<keyword evidence="6" id="KW-0137">Centromere</keyword>
<keyword evidence="5" id="KW-0539">Nucleus</keyword>
<organism evidence="7 8">
    <name type="scientific">Ceratina calcarata</name>
    <dbReference type="NCBI Taxonomy" id="156304"/>
    <lineage>
        <taxon>Eukaryota</taxon>
        <taxon>Metazoa</taxon>
        <taxon>Ecdysozoa</taxon>
        <taxon>Arthropoda</taxon>
        <taxon>Hexapoda</taxon>
        <taxon>Insecta</taxon>
        <taxon>Pterygota</taxon>
        <taxon>Neoptera</taxon>
        <taxon>Endopterygota</taxon>
        <taxon>Hymenoptera</taxon>
        <taxon>Apocrita</taxon>
        <taxon>Aculeata</taxon>
        <taxon>Apoidea</taxon>
        <taxon>Anthophila</taxon>
        <taxon>Apidae</taxon>
        <taxon>Ceratina</taxon>
        <taxon>Zadontomerus</taxon>
    </lineage>
</organism>
<evidence type="ECO:0000313" key="7">
    <source>
        <dbReference type="Proteomes" id="UP000694925"/>
    </source>
</evidence>
<sequence>MSKDERKICKQFLRDLKGKGKKYPKFDESFSILKNYVASNGLEDEDINELADVIMTVDMGANRLVPLIMCLVPKYKVPEDTVKSIIAWVLARIYELSVNVSTIVIQWIIGILDHHLVDRKVVNIYYYVFFHVMLKKERVGKHIARLVYILAKPEDVTRRDVSRLLAVQQQSVRSLNHFTALLSLFKSYKPELVPERIQSVNIGSVWRDIPEALQSLLENVRARSEVSLTEDKKCFNWNTFQLKKTKKNVAPLLPSVGYFQVGSNIFEEQDTRSIFDITSLEDLGKLHLSVKLPSSAVSLLSNTAGHHLLTFANVQYQSRFAFNLYCTLQTGFILEPETVSPEETNKLLDMTIEFSRYMQQSVPTVNRFIHEYLYHNMGEYQSQLLALMEWMTSVSSSDLQENLLIHLRSMFYQSSVTGKCEIIRSLKGLLTNLFVSEAFGEQCQQIPFLGQAPMTNLEEIIPILMKAAQDLIVSGLNIHSYNILLLSEALSFYEQICILESHSRNSFFTLAPSAVIYGSFVTNNCAILSRICKLLLRYRDRSLKYSLNDDAMAQVKSTIIDLASCIQDVVEALFHDEVFKTRSKRYFLNNISKEVMEDLRSYQLNCLLNITNHCAILPYKCMLSMNGIEIDSKEDATRYIANYYPDILRLFTTFEK</sequence>
<dbReference type="GO" id="GO:0000939">
    <property type="term" value="C:inner kinetochore"/>
    <property type="evidence" value="ECO:0007669"/>
    <property type="project" value="TreeGrafter"/>
</dbReference>
<evidence type="ECO:0000256" key="6">
    <source>
        <dbReference type="ARBA" id="ARBA00023328"/>
    </source>
</evidence>
<dbReference type="Pfam" id="PF07778">
    <property type="entry name" value="CENP-I"/>
    <property type="match status" value="1"/>
</dbReference>
<comment type="similarity">
    <text evidence="3">Belongs to the CENP-I/CTF3 family.</text>
</comment>
<dbReference type="GO" id="GO:0005634">
    <property type="term" value="C:nucleus"/>
    <property type="evidence" value="ECO:0007669"/>
    <property type="project" value="UniProtKB-SubCell"/>
</dbReference>
<protein>
    <submittedName>
        <fullName evidence="8">Uncharacterized protein LOC108623149</fullName>
    </submittedName>
</protein>
<dbReference type="InterPro" id="IPR012485">
    <property type="entry name" value="CENP-I"/>
</dbReference>
<dbReference type="RefSeq" id="XP_017876950.1">
    <property type="nucleotide sequence ID" value="XM_018021461.2"/>
</dbReference>
<keyword evidence="4" id="KW-0158">Chromosome</keyword>
<dbReference type="GO" id="GO:0000070">
    <property type="term" value="P:mitotic sister chromatid segregation"/>
    <property type="evidence" value="ECO:0007669"/>
    <property type="project" value="TreeGrafter"/>
</dbReference>
<evidence type="ECO:0000256" key="3">
    <source>
        <dbReference type="ARBA" id="ARBA00005470"/>
    </source>
</evidence>
<evidence type="ECO:0000256" key="5">
    <source>
        <dbReference type="ARBA" id="ARBA00023242"/>
    </source>
</evidence>
<accession>A0AAJ7N4U8</accession>
<proteinExistence type="inferred from homology"/>
<keyword evidence="7" id="KW-1185">Reference proteome</keyword>
<evidence type="ECO:0000256" key="1">
    <source>
        <dbReference type="ARBA" id="ARBA00004123"/>
    </source>
</evidence>
<dbReference type="PANTHER" id="PTHR48208:SF2">
    <property type="entry name" value="CENTROMERE PROTEIN I"/>
    <property type="match status" value="1"/>
</dbReference>
<dbReference type="GO" id="GO:0034080">
    <property type="term" value="P:CENP-A containing chromatin assembly"/>
    <property type="evidence" value="ECO:0007669"/>
    <property type="project" value="TreeGrafter"/>
</dbReference>
<evidence type="ECO:0000313" key="8">
    <source>
        <dbReference type="RefSeq" id="XP_017876950.1"/>
    </source>
</evidence>
<gene>
    <name evidence="8" type="primary">LOC108623149</name>
</gene>
<name>A0AAJ7N4U8_9HYME</name>
<comment type="subcellular location">
    <subcellularLocation>
        <location evidence="2">Chromosome</location>
        <location evidence="2">Centromere</location>
    </subcellularLocation>
    <subcellularLocation>
        <location evidence="1">Nucleus</location>
    </subcellularLocation>
</comment>